<dbReference type="Proteomes" id="UP000824132">
    <property type="component" value="Unassembled WGS sequence"/>
</dbReference>
<dbReference type="EMBL" id="DXCL01000015">
    <property type="protein sequence ID" value="HIZ03141.1"/>
    <property type="molecule type" value="Genomic_DNA"/>
</dbReference>
<proteinExistence type="predicted"/>
<dbReference type="AlphaFoldDB" id="A0A9D2CYD9"/>
<organism evidence="1 2">
    <name type="scientific">Candidatus Borkfalkia avistercoris</name>
    <dbReference type="NCBI Taxonomy" id="2838504"/>
    <lineage>
        <taxon>Bacteria</taxon>
        <taxon>Bacillati</taxon>
        <taxon>Bacillota</taxon>
        <taxon>Clostridia</taxon>
        <taxon>Christensenellales</taxon>
        <taxon>Christensenellaceae</taxon>
        <taxon>Candidatus Borkfalkia</taxon>
    </lineage>
</organism>
<accession>A0A9D2CYD9</accession>
<name>A0A9D2CYD9_9FIRM</name>
<protein>
    <submittedName>
        <fullName evidence="1">Uncharacterized protein</fullName>
    </submittedName>
</protein>
<reference evidence="1" key="2">
    <citation type="submission" date="2021-04" db="EMBL/GenBank/DDBJ databases">
        <authorList>
            <person name="Gilroy R."/>
        </authorList>
    </citation>
    <scope>NUCLEOTIDE SEQUENCE</scope>
    <source>
        <strain evidence="1">CHK187-5294</strain>
    </source>
</reference>
<gene>
    <name evidence="1" type="ORF">H9727_02535</name>
</gene>
<evidence type="ECO:0000313" key="1">
    <source>
        <dbReference type="EMBL" id="HIZ03141.1"/>
    </source>
</evidence>
<sequence length="214" mass="24866">MENTIGADNGGFIKDLDDFFAKKFSDFDMISAMPSYESITVAMILKNKNRIEEGEYAANEMRKIAYQPDPAKVLAEIKERYVDASFTFSFRVAPFKVRLSAFFGGSATGKYIAKLIQNYGEDPKLLWQKLGLAEKDWKAVLRGYFIPEKSLIYKITLLLGISREDNFKLMQECGCYYDFADARDVVVRYLVDYRVYNREMIDRAFEEYKLRKLL</sequence>
<comment type="caution">
    <text evidence="1">The sequence shown here is derived from an EMBL/GenBank/DDBJ whole genome shotgun (WGS) entry which is preliminary data.</text>
</comment>
<reference evidence="1" key="1">
    <citation type="journal article" date="2021" name="PeerJ">
        <title>Extensive microbial diversity within the chicken gut microbiome revealed by metagenomics and culture.</title>
        <authorList>
            <person name="Gilroy R."/>
            <person name="Ravi A."/>
            <person name="Getino M."/>
            <person name="Pursley I."/>
            <person name="Horton D.L."/>
            <person name="Alikhan N.F."/>
            <person name="Baker D."/>
            <person name="Gharbi K."/>
            <person name="Hall N."/>
            <person name="Watson M."/>
            <person name="Adriaenssens E.M."/>
            <person name="Foster-Nyarko E."/>
            <person name="Jarju S."/>
            <person name="Secka A."/>
            <person name="Antonio M."/>
            <person name="Oren A."/>
            <person name="Chaudhuri R.R."/>
            <person name="La Ragione R."/>
            <person name="Hildebrand F."/>
            <person name="Pallen M.J."/>
        </authorList>
    </citation>
    <scope>NUCLEOTIDE SEQUENCE</scope>
    <source>
        <strain evidence="1">CHK187-5294</strain>
    </source>
</reference>
<evidence type="ECO:0000313" key="2">
    <source>
        <dbReference type="Proteomes" id="UP000824132"/>
    </source>
</evidence>